<dbReference type="SUPFAM" id="SSF53335">
    <property type="entry name" value="S-adenosyl-L-methionine-dependent methyltransferases"/>
    <property type="match status" value="1"/>
</dbReference>
<feature type="domain" description="O-methyltransferase C-terminal" evidence="4">
    <location>
        <begin position="146"/>
        <end position="334"/>
    </location>
</feature>
<dbReference type="GO" id="GO:0032259">
    <property type="term" value="P:methylation"/>
    <property type="evidence" value="ECO:0007669"/>
    <property type="project" value="UniProtKB-KW"/>
</dbReference>
<gene>
    <name evidence="5" type="ORF">M7I_2059</name>
</gene>
<dbReference type="EMBL" id="AGUE01000041">
    <property type="protein sequence ID" value="EHL01929.1"/>
    <property type="molecule type" value="Genomic_DNA"/>
</dbReference>
<dbReference type="InterPro" id="IPR036388">
    <property type="entry name" value="WH-like_DNA-bd_sf"/>
</dbReference>
<evidence type="ECO:0000313" key="5">
    <source>
        <dbReference type="EMBL" id="EHL01929.1"/>
    </source>
</evidence>
<evidence type="ECO:0000256" key="1">
    <source>
        <dbReference type="ARBA" id="ARBA00022603"/>
    </source>
</evidence>
<dbReference type="OrthoDB" id="1606438at2759"/>
<evidence type="ECO:0000259" key="4">
    <source>
        <dbReference type="Pfam" id="PF00891"/>
    </source>
</evidence>
<keyword evidence="2 5" id="KW-0808">Transferase</keyword>
<protein>
    <submittedName>
        <fullName evidence="5">Putative Sterigmatocystin 8-O-methyltransferase</fullName>
    </submittedName>
</protein>
<dbReference type="PROSITE" id="PS51683">
    <property type="entry name" value="SAM_OMT_II"/>
    <property type="match status" value="1"/>
</dbReference>
<dbReference type="PANTHER" id="PTHR43712">
    <property type="entry name" value="PUTATIVE (AFU_ORTHOLOGUE AFUA_4G14580)-RELATED"/>
    <property type="match status" value="1"/>
</dbReference>
<comment type="caution">
    <text evidence="5">The sequence shown here is derived from an EMBL/GenBank/DDBJ whole genome shotgun (WGS) entry which is preliminary data.</text>
</comment>
<evidence type="ECO:0000313" key="6">
    <source>
        <dbReference type="Proteomes" id="UP000005446"/>
    </source>
</evidence>
<dbReference type="Gene3D" id="3.40.50.150">
    <property type="entry name" value="Vaccinia Virus protein VP39"/>
    <property type="match status" value="1"/>
</dbReference>
<keyword evidence="3" id="KW-0949">S-adenosyl-L-methionine</keyword>
<dbReference type="HOGENOM" id="CLU_005533_1_4_1"/>
<evidence type="ECO:0000256" key="3">
    <source>
        <dbReference type="ARBA" id="ARBA00022691"/>
    </source>
</evidence>
<sequence length="363" mass="40952">MTLRNIEEVLSAKGIASPSFDEDASFNIPLELNTHHDAVLDATAELHDLLLEPLNLIHRHGGMTARILRHAMTMRIFREPEPGMVAHTAASRTLSHSPANDWLAAGTKEMWPAATKMVEALHKWPASQEADETGYALSNDTQETIYQIFAKDTARASRWARGMQVFTERPQFNLSYVTDHYDWESLGPAQVVDVGGSQGHVSMALARKFKNLNVIVQDMERVVENATVPEDLQGRMRFMAHDIFTPQPVQGAEVYYLRWILHNWSDKYCLLILRALVPALKRGAKVIIQETLMPEPGTVALWKEKNLRATDLNMASAFNAKERTVTEFKSLLERSDPAFTLRRIIEPNGSALGMVEFFWEGTN</sequence>
<evidence type="ECO:0000256" key="2">
    <source>
        <dbReference type="ARBA" id="ARBA00022679"/>
    </source>
</evidence>
<dbReference type="AlphaFoldDB" id="H0EHS3"/>
<dbReference type="Gene3D" id="1.10.10.10">
    <property type="entry name" value="Winged helix-like DNA-binding domain superfamily/Winged helix DNA-binding domain"/>
    <property type="match status" value="1"/>
</dbReference>
<keyword evidence="1 5" id="KW-0489">Methyltransferase</keyword>
<dbReference type="PANTHER" id="PTHR43712:SF12">
    <property type="entry name" value="STERIGMATOCYSTIN 8-O-METHYLTRANSFERASE"/>
    <property type="match status" value="1"/>
</dbReference>
<name>H0EHS3_GLAL7</name>
<reference evidence="5 6" key="1">
    <citation type="journal article" date="2012" name="Eukaryot. Cell">
        <title>Genome sequence of the fungus Glarea lozoyensis: the first genome sequence of a species from the Helotiaceae family.</title>
        <authorList>
            <person name="Youssar L."/>
            <person name="Gruening B.A."/>
            <person name="Erxleben A."/>
            <person name="Guenther S."/>
            <person name="Huettel W."/>
        </authorList>
    </citation>
    <scope>NUCLEOTIDE SEQUENCE [LARGE SCALE GENOMIC DNA]</scope>
    <source>
        <strain evidence="6">ATCC 74030 / MF5533</strain>
    </source>
</reference>
<accession>H0EHS3</accession>
<dbReference type="Proteomes" id="UP000005446">
    <property type="component" value="Unassembled WGS sequence"/>
</dbReference>
<dbReference type="InterPro" id="IPR001077">
    <property type="entry name" value="COMT_C"/>
</dbReference>
<dbReference type="GO" id="GO:0008171">
    <property type="term" value="F:O-methyltransferase activity"/>
    <property type="evidence" value="ECO:0007669"/>
    <property type="project" value="InterPro"/>
</dbReference>
<proteinExistence type="predicted"/>
<dbReference type="InParanoid" id="H0EHS3"/>
<dbReference type="Pfam" id="PF00891">
    <property type="entry name" value="Methyltransf_2"/>
    <property type="match status" value="1"/>
</dbReference>
<organism evidence="5 6">
    <name type="scientific">Glarea lozoyensis (strain ATCC 74030 / MF5533)</name>
    <dbReference type="NCBI Taxonomy" id="1104152"/>
    <lineage>
        <taxon>Eukaryota</taxon>
        <taxon>Fungi</taxon>
        <taxon>Dikarya</taxon>
        <taxon>Ascomycota</taxon>
        <taxon>Pezizomycotina</taxon>
        <taxon>Leotiomycetes</taxon>
        <taxon>Helotiales</taxon>
        <taxon>Helotiaceae</taxon>
        <taxon>Glarea</taxon>
    </lineage>
</organism>
<dbReference type="InterPro" id="IPR016461">
    <property type="entry name" value="COMT-like"/>
</dbReference>
<dbReference type="InterPro" id="IPR029063">
    <property type="entry name" value="SAM-dependent_MTases_sf"/>
</dbReference>
<keyword evidence="6" id="KW-1185">Reference proteome</keyword>